<evidence type="ECO:0000256" key="1">
    <source>
        <dbReference type="SAM" id="Phobius"/>
    </source>
</evidence>
<feature type="transmembrane region" description="Helical" evidence="1">
    <location>
        <begin position="12"/>
        <end position="32"/>
    </location>
</feature>
<keyword evidence="1" id="KW-0812">Transmembrane</keyword>
<proteinExistence type="predicted"/>
<reference evidence="2 3" key="1">
    <citation type="submission" date="2017-07" db="EMBL/GenBank/DDBJ databases">
        <title>Isolation and whole genome analysis of endospore-forming bacteria from heroin.</title>
        <authorList>
            <person name="Kalinowski J."/>
            <person name="Ahrens B."/>
            <person name="Al-Dilaimi A."/>
            <person name="Winkler A."/>
            <person name="Wibberg D."/>
            <person name="Schleenbecker U."/>
            <person name="Ruckert C."/>
            <person name="Wolfel R."/>
            <person name="Grass G."/>
        </authorList>
    </citation>
    <scope>NUCLEOTIDE SEQUENCE [LARGE SCALE GENOMIC DNA]</scope>
    <source>
        <strain evidence="2 3">7509</strain>
    </source>
</reference>
<accession>A0A268HAE4</accession>
<gene>
    <name evidence="2" type="ORF">CHI12_14695</name>
</gene>
<dbReference type="AlphaFoldDB" id="A0A268HAE4"/>
<sequence>MSAKKREIIIVVVKATAIYSFVVIDIAVGTGLYLTAKLLGAGVIIASVCSMAGVEGLKRGPALVRNIKGKER</sequence>
<organism evidence="2 3">
    <name type="scientific">Terribacillus saccharophilus</name>
    <dbReference type="NCBI Taxonomy" id="361277"/>
    <lineage>
        <taxon>Bacteria</taxon>
        <taxon>Bacillati</taxon>
        <taxon>Bacillota</taxon>
        <taxon>Bacilli</taxon>
        <taxon>Bacillales</taxon>
        <taxon>Bacillaceae</taxon>
        <taxon>Terribacillus</taxon>
    </lineage>
</organism>
<evidence type="ECO:0000313" key="2">
    <source>
        <dbReference type="EMBL" id="PAE06848.1"/>
    </source>
</evidence>
<feature type="transmembrane region" description="Helical" evidence="1">
    <location>
        <begin position="38"/>
        <end position="57"/>
    </location>
</feature>
<keyword evidence="1" id="KW-1133">Transmembrane helix</keyword>
<dbReference type="RefSeq" id="WP_095272126.1">
    <property type="nucleotide sequence ID" value="NZ_NPBH01000066.1"/>
</dbReference>
<keyword evidence="1" id="KW-0472">Membrane</keyword>
<name>A0A268HAE4_9BACI</name>
<evidence type="ECO:0000313" key="3">
    <source>
        <dbReference type="Proteomes" id="UP000216475"/>
    </source>
</evidence>
<dbReference type="EMBL" id="NPBH01000066">
    <property type="protein sequence ID" value="PAE06848.1"/>
    <property type="molecule type" value="Genomic_DNA"/>
</dbReference>
<dbReference type="Proteomes" id="UP000216475">
    <property type="component" value="Unassembled WGS sequence"/>
</dbReference>
<comment type="caution">
    <text evidence="2">The sequence shown here is derived from an EMBL/GenBank/DDBJ whole genome shotgun (WGS) entry which is preliminary data.</text>
</comment>
<protein>
    <submittedName>
        <fullName evidence="2">Uncharacterized protein</fullName>
    </submittedName>
</protein>